<protein>
    <recommendedName>
        <fullName evidence="1">F-box domain-containing protein</fullName>
    </recommendedName>
</protein>
<organism evidence="2 3">
    <name type="scientific">Mycena alexandri</name>
    <dbReference type="NCBI Taxonomy" id="1745969"/>
    <lineage>
        <taxon>Eukaryota</taxon>
        <taxon>Fungi</taxon>
        <taxon>Dikarya</taxon>
        <taxon>Basidiomycota</taxon>
        <taxon>Agaricomycotina</taxon>
        <taxon>Agaricomycetes</taxon>
        <taxon>Agaricomycetidae</taxon>
        <taxon>Agaricales</taxon>
        <taxon>Marasmiineae</taxon>
        <taxon>Mycenaceae</taxon>
        <taxon>Mycena</taxon>
    </lineage>
</organism>
<dbReference type="InterPro" id="IPR036047">
    <property type="entry name" value="F-box-like_dom_sf"/>
</dbReference>
<dbReference type="SUPFAM" id="SSF81383">
    <property type="entry name" value="F-box domain"/>
    <property type="match status" value="1"/>
</dbReference>
<keyword evidence="3" id="KW-1185">Reference proteome</keyword>
<dbReference type="SUPFAM" id="SSF52047">
    <property type="entry name" value="RNI-like"/>
    <property type="match status" value="1"/>
</dbReference>
<dbReference type="AlphaFoldDB" id="A0AAD6T573"/>
<accession>A0AAD6T573</accession>
<gene>
    <name evidence="2" type="ORF">C8F04DRAFT_1178959</name>
</gene>
<name>A0AAD6T573_9AGAR</name>
<evidence type="ECO:0000259" key="1">
    <source>
        <dbReference type="PROSITE" id="PS50181"/>
    </source>
</evidence>
<dbReference type="Proteomes" id="UP001218188">
    <property type="component" value="Unassembled WGS sequence"/>
</dbReference>
<evidence type="ECO:0000313" key="2">
    <source>
        <dbReference type="EMBL" id="KAJ7039420.1"/>
    </source>
</evidence>
<dbReference type="Gene3D" id="3.80.10.10">
    <property type="entry name" value="Ribonuclease Inhibitor"/>
    <property type="match status" value="1"/>
</dbReference>
<dbReference type="PROSITE" id="PS50181">
    <property type="entry name" value="FBOX"/>
    <property type="match status" value="1"/>
</dbReference>
<feature type="domain" description="F-box" evidence="1">
    <location>
        <begin position="573"/>
        <end position="625"/>
    </location>
</feature>
<dbReference type="Pfam" id="PF00646">
    <property type="entry name" value="F-box"/>
    <property type="match status" value="1"/>
</dbReference>
<dbReference type="EMBL" id="JARJCM010000027">
    <property type="protein sequence ID" value="KAJ7039420.1"/>
    <property type="molecule type" value="Genomic_DNA"/>
</dbReference>
<dbReference type="InterPro" id="IPR032675">
    <property type="entry name" value="LRR_dom_sf"/>
</dbReference>
<comment type="caution">
    <text evidence="2">The sequence shown here is derived from an EMBL/GenBank/DDBJ whole genome shotgun (WGS) entry which is preliminary data.</text>
</comment>
<evidence type="ECO:0000313" key="3">
    <source>
        <dbReference type="Proteomes" id="UP001218188"/>
    </source>
</evidence>
<dbReference type="InterPro" id="IPR001810">
    <property type="entry name" value="F-box_dom"/>
</dbReference>
<reference evidence="2" key="1">
    <citation type="submission" date="2023-03" db="EMBL/GenBank/DDBJ databases">
        <title>Massive genome expansion in bonnet fungi (Mycena s.s.) driven by repeated elements and novel gene families across ecological guilds.</title>
        <authorList>
            <consortium name="Lawrence Berkeley National Laboratory"/>
            <person name="Harder C.B."/>
            <person name="Miyauchi S."/>
            <person name="Viragh M."/>
            <person name="Kuo A."/>
            <person name="Thoen E."/>
            <person name="Andreopoulos B."/>
            <person name="Lu D."/>
            <person name="Skrede I."/>
            <person name="Drula E."/>
            <person name="Henrissat B."/>
            <person name="Morin E."/>
            <person name="Kohler A."/>
            <person name="Barry K."/>
            <person name="LaButti K."/>
            <person name="Morin E."/>
            <person name="Salamov A."/>
            <person name="Lipzen A."/>
            <person name="Mereny Z."/>
            <person name="Hegedus B."/>
            <person name="Baldrian P."/>
            <person name="Stursova M."/>
            <person name="Weitz H."/>
            <person name="Taylor A."/>
            <person name="Grigoriev I.V."/>
            <person name="Nagy L.G."/>
            <person name="Martin F."/>
            <person name="Kauserud H."/>
        </authorList>
    </citation>
    <scope>NUCLEOTIDE SEQUENCE</scope>
    <source>
        <strain evidence="2">CBHHK200</strain>
    </source>
</reference>
<proteinExistence type="predicted"/>
<sequence length="910" mass="102057">MVDPSSTPLLGDPKIPTVVARVPPETLALIFLNVVDPRTAHWLDVINHRGNILYVCRRWRDVASSLSVLWSTIYVARPILPSFLQEVLWKTGPSTNLFVDINPLGFRTIRDRGVLRNLKLLLFAEFLKLLVGLLRGVFHRVRSLAVFDGHRSEMFEVMDLVGGFSATSLSSLRVYASRDSEGSAPNLPAGLHLTELTLATMSPLWACPALYAGLTKLTLCEFRALEWPELRKALHNNTTLVELHMKNVCCIGWTHGLNASTPNVTRFTLEYREDSDKRFLGSILMPALRDLNVDVDANASLLYVADDMQNILRSVKNIWLDARTYVEEDLADVIATCTSAEILNLRFCRPYPYDALRILSGMPGISWPHLRLLKISGSMTEEEALVLLRSPFPVGLVVSEWVMDDSMEFKEWTLDGKELRVRTVKDTGDGRQSLGVETCLAFYTDIGNGNKGTLFLFKTFSTFAITPRYLPSFDAAHWTWLALITRGTTGTKTKANLDLSEPLLSAYNYAAVRILAGRPYDEHWNAVLSTVNVISLFKLALQTQWLFDIVMAHVRAHQPASGNCLENLEGGPLDRLSAMPNELFCLILPNLSLGDRQSLSRVSRKMASLCSRELQAGLNRLLKRFSLCHAEIRFMQSATMTVLGGQSIPHLLNYDCLPNYLDFHAPDVTYKSVLRFFTLATGCEGRPAIFNNLNAPEGFDDSTRFVQRADETEYIRVLRSLTNSGLDSITYSPFTHLFGAVTHYGLWLAYANTSTTGLTMPNRECLDFDDPATEDRVSDNYKHFSSHFSLADHLYKPHDCGIDWECTMTVRSTIDDGCVSIFFPSPPMGENVLPDVVYPSESVMLWCLGGGICPRGVSRRIGEDGVHEVRRRFDSYSLRALEHFLSDVVDGVNFAAPKHHTLDIGSKWTF</sequence>